<name>A0A4S8EWX5_9BURK</name>
<protein>
    <submittedName>
        <fullName evidence="3">DUF1090 domain-containing protein</fullName>
    </submittedName>
</protein>
<proteinExistence type="predicted"/>
<dbReference type="Pfam" id="PF06476">
    <property type="entry name" value="DUF1090"/>
    <property type="match status" value="1"/>
</dbReference>
<reference evidence="3 4" key="1">
    <citation type="journal article" date="2015" name="Antonie Van Leeuwenhoek">
        <title>Lampropedia puyangensis sp. nov., isolated from symptomatic bark of Populus ? euramericana canker and emended description of Lampropedia hyalina (Ehrenberg 1832) Lee et al. 2004.</title>
        <authorList>
            <person name="Li Y."/>
            <person name="Wang T."/>
            <person name="Piao C.G."/>
            <person name="Wang L.F."/>
            <person name="Tian G.Z."/>
            <person name="Zhu T.H."/>
            <person name="Guo M.W."/>
        </authorList>
    </citation>
    <scope>NUCLEOTIDE SEQUENCE [LARGE SCALE GENOMIC DNA]</scope>
    <source>
        <strain evidence="3 4">2-bin</strain>
    </source>
</reference>
<dbReference type="EMBL" id="STFG01000014">
    <property type="protein sequence ID" value="THT99379.1"/>
    <property type="molecule type" value="Genomic_DNA"/>
</dbReference>
<feature type="signal peptide" evidence="2">
    <location>
        <begin position="1"/>
        <end position="24"/>
    </location>
</feature>
<accession>A0A4S8EWX5</accession>
<evidence type="ECO:0000256" key="2">
    <source>
        <dbReference type="SAM" id="SignalP"/>
    </source>
</evidence>
<feature type="region of interest" description="Disordered" evidence="1">
    <location>
        <begin position="82"/>
        <end position="130"/>
    </location>
</feature>
<evidence type="ECO:0000256" key="1">
    <source>
        <dbReference type="SAM" id="MobiDB-lite"/>
    </source>
</evidence>
<dbReference type="AlphaFoldDB" id="A0A4S8EWX5"/>
<comment type="caution">
    <text evidence="3">The sequence shown here is derived from an EMBL/GenBank/DDBJ whole genome shotgun (WGS) entry which is preliminary data.</text>
</comment>
<dbReference type="Proteomes" id="UP000308917">
    <property type="component" value="Unassembled WGS sequence"/>
</dbReference>
<keyword evidence="4" id="KW-1185">Reference proteome</keyword>
<gene>
    <name evidence="3" type="ORF">E9531_12450</name>
</gene>
<feature type="chain" id="PRO_5020359508" evidence="2">
    <location>
        <begin position="25"/>
        <end position="130"/>
    </location>
</feature>
<keyword evidence="2" id="KW-0732">Signal</keyword>
<evidence type="ECO:0000313" key="4">
    <source>
        <dbReference type="Proteomes" id="UP000308917"/>
    </source>
</evidence>
<dbReference type="RefSeq" id="WP_136574093.1">
    <property type="nucleotide sequence ID" value="NZ_STFG01000014.1"/>
</dbReference>
<sequence>MKHTAQIFALFIASAATSAALAQASPACEAKRAAIEAQITQANAQGRTQQVAGLEKALAANKAHCTDAQLAAERDKDIQQALQKVAEREQELSEAQAKGDAEKMAKRRAKLQEAREQLTEAQKPLLPQGH</sequence>
<dbReference type="OrthoDB" id="8857446at2"/>
<dbReference type="InterPro" id="IPR009468">
    <property type="entry name" value="DUF1090"/>
</dbReference>
<feature type="compositionally biased region" description="Basic and acidic residues" evidence="1">
    <location>
        <begin position="85"/>
        <end position="118"/>
    </location>
</feature>
<organism evidence="3 4">
    <name type="scientific">Lampropedia puyangensis</name>
    <dbReference type="NCBI Taxonomy" id="1330072"/>
    <lineage>
        <taxon>Bacteria</taxon>
        <taxon>Pseudomonadati</taxon>
        <taxon>Pseudomonadota</taxon>
        <taxon>Betaproteobacteria</taxon>
        <taxon>Burkholderiales</taxon>
        <taxon>Comamonadaceae</taxon>
        <taxon>Lampropedia</taxon>
    </lineage>
</organism>
<evidence type="ECO:0000313" key="3">
    <source>
        <dbReference type="EMBL" id="THT99379.1"/>
    </source>
</evidence>